<dbReference type="PANTHER" id="PTHR11575:SF24">
    <property type="entry name" value="5'-NUCLEOTIDASE"/>
    <property type="match status" value="1"/>
</dbReference>
<dbReference type="InterPro" id="IPR006179">
    <property type="entry name" value="5_nucleotidase/apyrase"/>
</dbReference>
<dbReference type="InterPro" id="IPR008334">
    <property type="entry name" value="5'-Nucleotdase_C"/>
</dbReference>
<feature type="domain" description="5'-Nucleotidase C-terminal" evidence="1">
    <location>
        <begin position="76"/>
        <end position="212"/>
    </location>
</feature>
<dbReference type="GO" id="GO:0009166">
    <property type="term" value="P:nucleotide catabolic process"/>
    <property type="evidence" value="ECO:0007669"/>
    <property type="project" value="InterPro"/>
</dbReference>
<dbReference type="PROSITE" id="PS51257">
    <property type="entry name" value="PROKAR_LIPOPROTEIN"/>
    <property type="match status" value="1"/>
</dbReference>
<dbReference type="AlphaFoldDB" id="A0A506PEK5"/>
<organism evidence="2 3">
    <name type="scientific">Paucihalobacter ruber</name>
    <dbReference type="NCBI Taxonomy" id="2567861"/>
    <lineage>
        <taxon>Bacteria</taxon>
        <taxon>Pseudomonadati</taxon>
        <taxon>Bacteroidota</taxon>
        <taxon>Flavobacteriia</taxon>
        <taxon>Flavobacteriales</taxon>
        <taxon>Flavobacteriaceae</taxon>
        <taxon>Paucihalobacter</taxon>
    </lineage>
</organism>
<dbReference type="RefSeq" id="WP_140990780.1">
    <property type="nucleotide sequence ID" value="NZ_VHIQ01000006.1"/>
</dbReference>
<dbReference type="OrthoDB" id="4762412at2"/>
<gene>
    <name evidence="2" type="ORF">FJ651_12005</name>
</gene>
<keyword evidence="3" id="KW-1185">Reference proteome</keyword>
<dbReference type="PRINTS" id="PR01607">
    <property type="entry name" value="APYRASEFAMLY"/>
</dbReference>
<dbReference type="EMBL" id="VHIQ01000006">
    <property type="protein sequence ID" value="TPV32283.1"/>
    <property type="molecule type" value="Genomic_DNA"/>
</dbReference>
<sequence length="251" mass="28399">MNKPHLLSFMLILLLVSCKKEVTLVKIEGQRIEINDSFSSNSSIDDFVKPYREKINKDLDSVLCYSVDTYSKSDGDLNTAIGNFVADAVFELSNPVFKSRTGNDIDFVLLNHGGIRSVISKGNITTRTAYEVMPFENSIVVVGLKGQNIKDLLAYLTKAKRAHPISGLKIELDKNHEITESLINNLPIDYNKTYYVATNDYLYNGGDGMTFFQPNESSLSIDYKVRNILIDYFKKVDTINPIKDDRFTQKK</sequence>
<evidence type="ECO:0000313" key="2">
    <source>
        <dbReference type="EMBL" id="TPV32283.1"/>
    </source>
</evidence>
<evidence type="ECO:0000259" key="1">
    <source>
        <dbReference type="Pfam" id="PF02872"/>
    </source>
</evidence>
<name>A0A506PEK5_9FLAO</name>
<dbReference type="Pfam" id="PF02872">
    <property type="entry name" value="5_nucleotid_C"/>
    <property type="match status" value="1"/>
</dbReference>
<accession>A0A506PEK5</accession>
<protein>
    <recommendedName>
        <fullName evidence="1">5'-Nucleotidase C-terminal domain-containing protein</fullName>
    </recommendedName>
</protein>
<dbReference type="Proteomes" id="UP000317332">
    <property type="component" value="Unassembled WGS sequence"/>
</dbReference>
<dbReference type="GO" id="GO:0016787">
    <property type="term" value="F:hydrolase activity"/>
    <property type="evidence" value="ECO:0007669"/>
    <property type="project" value="InterPro"/>
</dbReference>
<reference evidence="2 3" key="1">
    <citation type="submission" date="2019-06" db="EMBL/GenBank/DDBJ databases">
        <title>Flavobacteriaceae Paucihalobacterium erythroidium CWB-1, complete genome.</title>
        <authorList>
            <person name="Wu S."/>
        </authorList>
    </citation>
    <scope>NUCLEOTIDE SEQUENCE [LARGE SCALE GENOMIC DNA]</scope>
    <source>
        <strain evidence="2 3">CWB-1</strain>
    </source>
</reference>
<dbReference type="PANTHER" id="PTHR11575">
    <property type="entry name" value="5'-NUCLEOTIDASE-RELATED"/>
    <property type="match status" value="1"/>
</dbReference>
<dbReference type="Gene3D" id="3.90.780.10">
    <property type="entry name" value="5'-Nucleotidase, C-terminal domain"/>
    <property type="match status" value="1"/>
</dbReference>
<dbReference type="InterPro" id="IPR036907">
    <property type="entry name" value="5'-Nucleotdase_C_sf"/>
</dbReference>
<dbReference type="GO" id="GO:0030288">
    <property type="term" value="C:outer membrane-bounded periplasmic space"/>
    <property type="evidence" value="ECO:0007669"/>
    <property type="project" value="TreeGrafter"/>
</dbReference>
<comment type="caution">
    <text evidence="2">The sequence shown here is derived from an EMBL/GenBank/DDBJ whole genome shotgun (WGS) entry which is preliminary data.</text>
</comment>
<evidence type="ECO:0000313" key="3">
    <source>
        <dbReference type="Proteomes" id="UP000317332"/>
    </source>
</evidence>
<dbReference type="SUPFAM" id="SSF55816">
    <property type="entry name" value="5'-nucleotidase (syn. UDP-sugar hydrolase), C-terminal domain"/>
    <property type="match status" value="1"/>
</dbReference>
<proteinExistence type="predicted"/>